<evidence type="ECO:0000313" key="11">
    <source>
        <dbReference type="Proteomes" id="UP000189810"/>
    </source>
</evidence>
<accession>A0A1M6T1M7</accession>
<dbReference type="EMBL" id="LT670846">
    <property type="protein sequence ID" value="SHK50698.1"/>
    <property type="molecule type" value="Genomic_DNA"/>
</dbReference>
<keyword evidence="6" id="KW-0175">Coiled coil</keyword>
<dbReference type="PANTHER" id="PTHR30255:SF2">
    <property type="entry name" value="SINGLE-STRANDED-DNA-SPECIFIC EXONUCLEASE RECJ"/>
    <property type="match status" value="1"/>
</dbReference>
<keyword evidence="11" id="KW-1185">Reference proteome</keyword>
<dbReference type="SUPFAM" id="SSF64182">
    <property type="entry name" value="DHH phosphoesterases"/>
    <property type="match status" value="1"/>
</dbReference>
<dbReference type="GO" id="GO:0004527">
    <property type="term" value="F:exonuclease activity"/>
    <property type="evidence" value="ECO:0007669"/>
    <property type="project" value="UniProtKB-KW"/>
</dbReference>
<gene>
    <name evidence="10" type="ORF">SAMN05444391_1255</name>
</gene>
<keyword evidence="4" id="KW-0378">Hydrolase</keyword>
<dbReference type="Pfam" id="PF02272">
    <property type="entry name" value="DHHA1"/>
    <property type="match status" value="1"/>
</dbReference>
<dbReference type="Gene3D" id="3.90.1640.30">
    <property type="match status" value="1"/>
</dbReference>
<feature type="domain" description="RecJ OB" evidence="9">
    <location>
        <begin position="444"/>
        <end position="490"/>
    </location>
</feature>
<dbReference type="Proteomes" id="UP000189810">
    <property type="component" value="Chromosome I"/>
</dbReference>
<comment type="similarity">
    <text evidence="1">Belongs to the RecJ family.</text>
</comment>
<dbReference type="InterPro" id="IPR038763">
    <property type="entry name" value="DHH_sf"/>
</dbReference>
<evidence type="ECO:0000256" key="1">
    <source>
        <dbReference type="ARBA" id="ARBA00005915"/>
    </source>
</evidence>
<evidence type="ECO:0000256" key="5">
    <source>
        <dbReference type="ARBA" id="ARBA00022839"/>
    </source>
</evidence>
<evidence type="ECO:0000313" key="10">
    <source>
        <dbReference type="EMBL" id="SHK50698.1"/>
    </source>
</evidence>
<evidence type="ECO:0000259" key="8">
    <source>
        <dbReference type="Pfam" id="PF02272"/>
    </source>
</evidence>
<dbReference type="RefSeq" id="WP_079654357.1">
    <property type="nucleotide sequence ID" value="NZ_LT670846.1"/>
</dbReference>
<name>A0A1M6T1M7_9AQUI</name>
<dbReference type="InterPro" id="IPR001667">
    <property type="entry name" value="DDH_dom"/>
</dbReference>
<evidence type="ECO:0000259" key="7">
    <source>
        <dbReference type="Pfam" id="PF01368"/>
    </source>
</evidence>
<evidence type="ECO:0000259" key="9">
    <source>
        <dbReference type="Pfam" id="PF17768"/>
    </source>
</evidence>
<feature type="domain" description="DHHA1" evidence="8">
    <location>
        <begin position="354"/>
        <end position="433"/>
    </location>
</feature>
<dbReference type="InterPro" id="IPR003156">
    <property type="entry name" value="DHHA1_dom"/>
</dbReference>
<dbReference type="InterPro" id="IPR041122">
    <property type="entry name" value="RecJ_OB"/>
</dbReference>
<feature type="coiled-coil region" evidence="6">
    <location>
        <begin position="296"/>
        <end position="323"/>
    </location>
</feature>
<evidence type="ECO:0000256" key="6">
    <source>
        <dbReference type="SAM" id="Coils"/>
    </source>
</evidence>
<evidence type="ECO:0000256" key="4">
    <source>
        <dbReference type="ARBA" id="ARBA00022801"/>
    </source>
</evidence>
<dbReference type="Gene3D" id="3.10.310.30">
    <property type="match status" value="1"/>
</dbReference>
<dbReference type="AlphaFoldDB" id="A0A1M6T1M7"/>
<dbReference type="Pfam" id="PF01368">
    <property type="entry name" value="DHH"/>
    <property type="match status" value="1"/>
</dbReference>
<sequence length="538" mass="60911">MRGISGKEWVFLWEEIEPPQEWVERYGKLGAQILANRGLKPEDLSKNLSDLLEYSKLEHIKRAADVIAWAIKNGKRIVLFGDYDVDGITSCALLHRVIKKLGGKVISVTPNRSTGYGLSKDLVQKLNHYADLVVTLDNGTTAIEELSLAKVPVLVLDHHNPREDVNYQNLSEKVLLVNPKLLDIEELKVVSTAALSMLLSYRLIGDDLMDYLYLPALSTVADAMELVGLNRPLVLEGIKSLKETLRKEGHYGIKELLKVLKDQENITVKDLSFYLVPRLNAPGRLHRAELSLKLLLEDREKEAARLVRQVESINLKRRQLQEILVNKALKKVEMYQTERHFIVLKTRPEYIGLAGIVAGRVANAYSKPCAVFAVGKEEATASVRGTPEVEVYNPLSQLSHMYLKWGGHAYAMGLTIWSKDLQEFETKANEIFSQVPRKTPTIHVDAYLPLRDLSQEHIRLIESLEPFGVGFEEPIFLSEELTISNIKVTGYGCFVDTKEGYSFYCANQNLVEKLRVGRARVLYSLSRKKHELVDLAWL</sequence>
<keyword evidence="5 10" id="KW-0269">Exonuclease</keyword>
<proteinExistence type="inferred from homology"/>
<dbReference type="PANTHER" id="PTHR30255">
    <property type="entry name" value="SINGLE-STRANDED-DNA-SPECIFIC EXONUCLEASE RECJ"/>
    <property type="match status" value="1"/>
</dbReference>
<evidence type="ECO:0000256" key="3">
    <source>
        <dbReference type="ARBA" id="ARBA00022722"/>
    </source>
</evidence>
<reference evidence="10" key="1">
    <citation type="submission" date="2016-11" db="EMBL/GenBank/DDBJ databases">
        <authorList>
            <person name="Jaros S."/>
            <person name="Januszkiewicz K."/>
            <person name="Wedrychowicz H."/>
        </authorList>
    </citation>
    <scope>NUCLEOTIDE SEQUENCE [LARGE SCALE GENOMIC DNA]</scope>
    <source>
        <strain evidence="10">DSM 19557</strain>
    </source>
</reference>
<organism evidence="10 11">
    <name type="scientific">Thermocrinis minervae</name>
    <dbReference type="NCBI Taxonomy" id="381751"/>
    <lineage>
        <taxon>Bacteria</taxon>
        <taxon>Pseudomonadati</taxon>
        <taxon>Aquificota</taxon>
        <taxon>Aquificia</taxon>
        <taxon>Aquificales</taxon>
        <taxon>Aquificaceae</taxon>
        <taxon>Thermocrinis</taxon>
    </lineage>
</organism>
<dbReference type="GO" id="GO:0003676">
    <property type="term" value="F:nucleic acid binding"/>
    <property type="evidence" value="ECO:0007669"/>
    <property type="project" value="InterPro"/>
</dbReference>
<dbReference type="STRING" id="381751.SAMN05444391_1255"/>
<dbReference type="OrthoDB" id="9809852at2"/>
<dbReference type="InterPro" id="IPR051673">
    <property type="entry name" value="SSDNA_exonuclease_RecJ"/>
</dbReference>
<dbReference type="Pfam" id="PF17768">
    <property type="entry name" value="RecJ_OB"/>
    <property type="match status" value="1"/>
</dbReference>
<protein>
    <recommendedName>
        <fullName evidence="2">Single-stranded-DNA-specific exonuclease RecJ</fullName>
    </recommendedName>
</protein>
<feature type="domain" description="DDH" evidence="7">
    <location>
        <begin position="76"/>
        <end position="165"/>
    </location>
</feature>
<evidence type="ECO:0000256" key="2">
    <source>
        <dbReference type="ARBA" id="ARBA00019841"/>
    </source>
</evidence>
<keyword evidence="3" id="KW-0540">Nuclease</keyword>